<dbReference type="Pfam" id="PF00912">
    <property type="entry name" value="Transgly"/>
    <property type="match status" value="1"/>
</dbReference>
<dbReference type="Gene3D" id="3.40.710.10">
    <property type="entry name" value="DD-peptidase/beta-lactamase superfamily"/>
    <property type="match status" value="1"/>
</dbReference>
<dbReference type="InterPro" id="IPR001460">
    <property type="entry name" value="PCN-bd_Tpept"/>
</dbReference>
<evidence type="ECO:0000313" key="18">
    <source>
        <dbReference type="EMBL" id="MBE4906725.1"/>
    </source>
</evidence>
<dbReference type="PANTHER" id="PTHR32282:SF32">
    <property type="entry name" value="PENICILLIN-BINDING PROTEIN 2A"/>
    <property type="match status" value="1"/>
</dbReference>
<evidence type="ECO:0000256" key="3">
    <source>
        <dbReference type="ARBA" id="ARBA00022670"/>
    </source>
</evidence>
<dbReference type="InterPro" id="IPR050396">
    <property type="entry name" value="Glycosyltr_51/Transpeptidase"/>
</dbReference>
<dbReference type="EMBL" id="JADCLJ010000006">
    <property type="protein sequence ID" value="MBE4906725.1"/>
    <property type="molecule type" value="Genomic_DNA"/>
</dbReference>
<keyword evidence="6" id="KW-0812">Transmembrane</keyword>
<keyword evidence="3" id="KW-0645">Protease</keyword>
<feature type="domain" description="Penicillin-binding protein transpeptidase" evidence="16">
    <location>
        <begin position="318"/>
        <end position="590"/>
    </location>
</feature>
<dbReference type="InterPro" id="IPR023346">
    <property type="entry name" value="Lysozyme-like_dom_sf"/>
</dbReference>
<keyword evidence="1" id="KW-1003">Cell membrane</keyword>
<gene>
    <name evidence="18" type="ORF">IMZ08_01475</name>
</gene>
<evidence type="ECO:0000256" key="4">
    <source>
        <dbReference type="ARBA" id="ARBA00022676"/>
    </source>
</evidence>
<comment type="catalytic activity">
    <reaction evidence="15">
        <text>[GlcNAc-(1-&gt;4)-Mur2Ac(oyl-L-Ala-gamma-D-Glu-L-Lys-D-Ala-D-Ala)](n)-di-trans,octa-cis-undecaprenyl diphosphate + beta-D-GlcNAc-(1-&gt;4)-Mur2Ac(oyl-L-Ala-gamma-D-Glu-L-Lys-D-Ala-D-Ala)-di-trans,octa-cis-undecaprenyl diphosphate = [GlcNAc-(1-&gt;4)-Mur2Ac(oyl-L-Ala-gamma-D-Glu-L-Lys-D-Ala-D-Ala)](n+1)-di-trans,octa-cis-undecaprenyl diphosphate + di-trans,octa-cis-undecaprenyl diphosphate + H(+)</text>
        <dbReference type="Rhea" id="RHEA:23708"/>
        <dbReference type="Rhea" id="RHEA-COMP:9602"/>
        <dbReference type="Rhea" id="RHEA-COMP:9603"/>
        <dbReference type="ChEBI" id="CHEBI:15378"/>
        <dbReference type="ChEBI" id="CHEBI:58405"/>
        <dbReference type="ChEBI" id="CHEBI:60033"/>
        <dbReference type="ChEBI" id="CHEBI:78435"/>
        <dbReference type="EC" id="2.4.99.28"/>
    </reaction>
</comment>
<evidence type="ECO:0000256" key="15">
    <source>
        <dbReference type="ARBA" id="ARBA00049902"/>
    </source>
</evidence>
<keyword evidence="11" id="KW-0472">Membrane</keyword>
<evidence type="ECO:0000256" key="12">
    <source>
        <dbReference type="ARBA" id="ARBA00023268"/>
    </source>
</evidence>
<keyword evidence="5" id="KW-0808">Transferase</keyword>
<keyword evidence="9" id="KW-0573">Peptidoglycan synthesis</keyword>
<dbReference type="SUPFAM" id="SSF53955">
    <property type="entry name" value="Lysozyme-like"/>
    <property type="match status" value="1"/>
</dbReference>
<comment type="catalytic activity">
    <reaction evidence="14">
        <text>Preferential cleavage: (Ac)2-L-Lys-D-Ala-|-D-Ala. Also transpeptidation of peptidyl-alanyl moieties that are N-acyl substituents of D-alanine.</text>
        <dbReference type="EC" id="3.4.16.4"/>
    </reaction>
</comment>
<dbReference type="SUPFAM" id="SSF56601">
    <property type="entry name" value="beta-lactamase/transpeptidase-like"/>
    <property type="match status" value="1"/>
</dbReference>
<keyword evidence="2" id="KW-0121">Carboxypeptidase</keyword>
<evidence type="ECO:0000256" key="2">
    <source>
        <dbReference type="ARBA" id="ARBA00022645"/>
    </source>
</evidence>
<keyword evidence="12" id="KW-0511">Multifunctional enzyme</keyword>
<comment type="caution">
    <text evidence="18">The sequence shown here is derived from an EMBL/GenBank/DDBJ whole genome shotgun (WGS) entry which is preliminary data.</text>
</comment>
<keyword evidence="7" id="KW-0378">Hydrolase</keyword>
<feature type="domain" description="Glycosyl transferase family 51" evidence="17">
    <location>
        <begin position="52"/>
        <end position="226"/>
    </location>
</feature>
<accession>A0ABR9QDZ9</accession>
<evidence type="ECO:0000256" key="9">
    <source>
        <dbReference type="ARBA" id="ARBA00022984"/>
    </source>
</evidence>
<keyword evidence="4" id="KW-0328">Glycosyltransferase</keyword>
<dbReference type="InterPro" id="IPR012338">
    <property type="entry name" value="Beta-lactam/transpept-like"/>
</dbReference>
<dbReference type="PANTHER" id="PTHR32282">
    <property type="entry name" value="BINDING PROTEIN TRANSPEPTIDASE, PUTATIVE-RELATED"/>
    <property type="match status" value="1"/>
</dbReference>
<keyword evidence="8" id="KW-0133">Cell shape</keyword>
<keyword evidence="19" id="KW-1185">Reference proteome</keyword>
<evidence type="ECO:0000256" key="14">
    <source>
        <dbReference type="ARBA" id="ARBA00034000"/>
    </source>
</evidence>
<keyword evidence="10" id="KW-1133">Transmembrane helix</keyword>
<dbReference type="InterPro" id="IPR001264">
    <property type="entry name" value="Glyco_trans_51"/>
</dbReference>
<keyword evidence="13" id="KW-0961">Cell wall biogenesis/degradation</keyword>
<dbReference type="Gene3D" id="1.10.3810.10">
    <property type="entry name" value="Biosynthetic peptidoglycan transglycosylase-like"/>
    <property type="match status" value="1"/>
</dbReference>
<evidence type="ECO:0000256" key="1">
    <source>
        <dbReference type="ARBA" id="ARBA00022475"/>
    </source>
</evidence>
<evidence type="ECO:0000256" key="13">
    <source>
        <dbReference type="ARBA" id="ARBA00023316"/>
    </source>
</evidence>
<evidence type="ECO:0000256" key="6">
    <source>
        <dbReference type="ARBA" id="ARBA00022692"/>
    </source>
</evidence>
<evidence type="ECO:0000259" key="16">
    <source>
        <dbReference type="Pfam" id="PF00905"/>
    </source>
</evidence>
<evidence type="ECO:0000256" key="10">
    <source>
        <dbReference type="ARBA" id="ARBA00022989"/>
    </source>
</evidence>
<dbReference type="Pfam" id="PF00905">
    <property type="entry name" value="Transpeptidase"/>
    <property type="match status" value="1"/>
</dbReference>
<proteinExistence type="predicted"/>
<organism evidence="18 19">
    <name type="scientific">Litchfieldia luteola</name>
    <dbReference type="NCBI Taxonomy" id="682179"/>
    <lineage>
        <taxon>Bacteria</taxon>
        <taxon>Bacillati</taxon>
        <taxon>Bacillota</taxon>
        <taxon>Bacilli</taxon>
        <taxon>Bacillales</taxon>
        <taxon>Bacillaceae</taxon>
        <taxon>Litchfieldia</taxon>
    </lineage>
</organism>
<sequence length="714" mass="80162">MRKKLLLSISILFFTFVLGLFGYLLILSAGDYVVDEKKLVMDSASKLVDENGNVITKLYLENRDLVDIKNIPDHVQQAFIAVEDSRFYKHHGIDVKAILRALYKDILAGGKVEGGSTITQQLAKNVFLTSDKTWLRKTKEVIISINLEKKYSKQKLLEMYLNRIYLGHGAYGIQSASKLYFNKDVSELTIAEGALLAALPKAPSTYSPLVHADKSIERRNLILSLMESQGYLTPEETVRYQGKTLTLDVHHHKKDPALLTYIDMVLQEAKEVYSLSNEELLRGGYTITVPLNKHVQETAYELFQDSSYFPGTDENAEGAFVLLDNKTGGVISILGGRKYVEKGLNRSIVKRQPGSTIKPLAVYGPALDEREFKPYSLLVDKKLAYGKYEPENYNDIYKEEISMYDAVIESANAPAVWTLNQLGIETGKKYLGKSGISIPDEGLSIALGGLQQGISPLDMAKAYRAFAAGGKIIKPHFINKIIDRNGKVVGTVDYEEKEVFSKQTAWYMTRMLEAVVKSGTGRSGYYNGALAGKTGTTNYPHKEGAAKDAWFVGFTPTVVGALWMGYDSTDEEHYLKYGSSYSTKLFKEILTKSNLSQQSLMAFTTPEDVEELEAPIRIKEVTDLHANLTFKPFGLFTIRLNWTPLEDRRVEYRIYEKSSTDLKYIGSVKGEGNYEIENVNIFTLPTLCLIPYNPQTDQEGLESNLVRPEFFSKH</sequence>
<evidence type="ECO:0000256" key="7">
    <source>
        <dbReference type="ARBA" id="ARBA00022801"/>
    </source>
</evidence>
<evidence type="ECO:0000259" key="17">
    <source>
        <dbReference type="Pfam" id="PF00912"/>
    </source>
</evidence>
<evidence type="ECO:0000313" key="19">
    <source>
        <dbReference type="Proteomes" id="UP001516662"/>
    </source>
</evidence>
<evidence type="ECO:0000256" key="8">
    <source>
        <dbReference type="ARBA" id="ARBA00022960"/>
    </source>
</evidence>
<dbReference type="InterPro" id="IPR036950">
    <property type="entry name" value="PBP_transglycosylase"/>
</dbReference>
<dbReference type="NCBIfam" id="TIGR02074">
    <property type="entry name" value="PBP_1a_fam"/>
    <property type="match status" value="1"/>
</dbReference>
<evidence type="ECO:0000256" key="5">
    <source>
        <dbReference type="ARBA" id="ARBA00022679"/>
    </source>
</evidence>
<reference evidence="18 19" key="1">
    <citation type="submission" date="2020-10" db="EMBL/GenBank/DDBJ databases">
        <title>Bacillus sp. HD4P25, an endophyte from a halophyte.</title>
        <authorList>
            <person name="Sun J.-Q."/>
        </authorList>
    </citation>
    <scope>NUCLEOTIDE SEQUENCE [LARGE SCALE GENOMIC DNA]</scope>
    <source>
        <strain evidence="18 19">YIM 93174</strain>
    </source>
</reference>
<dbReference type="RefSeq" id="WP_193534221.1">
    <property type="nucleotide sequence ID" value="NZ_JADCLJ010000006.1"/>
</dbReference>
<evidence type="ECO:0000256" key="11">
    <source>
        <dbReference type="ARBA" id="ARBA00023136"/>
    </source>
</evidence>
<dbReference type="Proteomes" id="UP001516662">
    <property type="component" value="Unassembled WGS sequence"/>
</dbReference>
<protein>
    <submittedName>
        <fullName evidence="18">PBP1A family penicillin-binding protein</fullName>
    </submittedName>
</protein>
<name>A0ABR9QDZ9_9BACI</name>